<organism evidence="1 2">
    <name type="scientific">Claviceps arundinis</name>
    <dbReference type="NCBI Taxonomy" id="1623583"/>
    <lineage>
        <taxon>Eukaryota</taxon>
        <taxon>Fungi</taxon>
        <taxon>Dikarya</taxon>
        <taxon>Ascomycota</taxon>
        <taxon>Pezizomycotina</taxon>
        <taxon>Sordariomycetes</taxon>
        <taxon>Hypocreomycetidae</taxon>
        <taxon>Hypocreales</taxon>
        <taxon>Clavicipitaceae</taxon>
        <taxon>Claviceps</taxon>
    </lineage>
</organism>
<dbReference type="PANTHER" id="PTHR35179:SF2">
    <property type="entry name" value="START DOMAIN-CONTAINING PROTEIN"/>
    <property type="match status" value="1"/>
</dbReference>
<gene>
    <name evidence="1" type="ORF">E4U56_008186</name>
</gene>
<sequence length="367" mass="41099">MATILRSDLQYLIPSGAARITNVKSVSSYSWIDTPTPTIAVPGSPPLWSPPIIDHRLPKDTGLYYITENAVRLPGSPMAPIFKALSITNPSFNVRSVDVISDRNNIRKLLSFIRPGTDGDVNEKFTMKLELVGKTLLLGRCETAVTRYIDSNSFRGYGHEFEKAYTTNQIVGSTSHYGIISYRFCGLNFMIRYQTDGFVSTQRADSAREALSARLESLTPSSVNRTPPTVDPRLKDVMVMRKGHSVTLESILEIKTRANVGSLEFDDVAPQLWVSQTPKLVRAFHAKGCFLKPQVEDVGAKLKEWELDNQENLKKLGELIRKIITVMEGCNGRGILRYDVVTGSLIISRDEGTECMLPEDLYFKWDE</sequence>
<accession>A0A9P7N0D4</accession>
<name>A0A9P7N0D4_9HYPO</name>
<dbReference type="AlphaFoldDB" id="A0A9P7N0D4"/>
<dbReference type="EMBL" id="SRPS01000009">
    <property type="protein sequence ID" value="KAG5977358.1"/>
    <property type="molecule type" value="Genomic_DNA"/>
</dbReference>
<proteinExistence type="predicted"/>
<protein>
    <recommendedName>
        <fullName evidence="3">Geranylgeranyl pyrophosphate synthetase</fullName>
    </recommendedName>
</protein>
<evidence type="ECO:0008006" key="3">
    <source>
        <dbReference type="Google" id="ProtNLM"/>
    </source>
</evidence>
<comment type="caution">
    <text evidence="1">The sequence shown here is derived from an EMBL/GenBank/DDBJ whole genome shotgun (WGS) entry which is preliminary data.</text>
</comment>
<reference evidence="1" key="1">
    <citation type="journal article" date="2020" name="bioRxiv">
        <title>Whole genome comparisons of ergot fungi reveals the divergence and evolution of species within the genus Claviceps are the result of varying mechanisms driving genome evolution and host range expansion.</title>
        <authorList>
            <person name="Wyka S.A."/>
            <person name="Mondo S.J."/>
            <person name="Liu M."/>
            <person name="Dettman J."/>
            <person name="Nalam V."/>
            <person name="Broders K.D."/>
        </authorList>
    </citation>
    <scope>NUCLEOTIDE SEQUENCE</scope>
    <source>
        <strain evidence="1">CCC 1102</strain>
    </source>
</reference>
<dbReference type="OrthoDB" id="420564at2759"/>
<evidence type="ECO:0000313" key="1">
    <source>
        <dbReference type="EMBL" id="KAG5977358.1"/>
    </source>
</evidence>
<evidence type="ECO:0000313" key="2">
    <source>
        <dbReference type="Proteomes" id="UP000784919"/>
    </source>
</evidence>
<dbReference type="PANTHER" id="PTHR35179">
    <property type="entry name" value="PROTEIN CBG02620"/>
    <property type="match status" value="1"/>
</dbReference>
<dbReference type="Proteomes" id="UP000784919">
    <property type="component" value="Unassembled WGS sequence"/>
</dbReference>